<reference evidence="2 3" key="1">
    <citation type="submission" date="2014-04" db="EMBL/GenBank/DDBJ databases">
        <title>Evolutionary Origins and Diversification of the Mycorrhizal Mutualists.</title>
        <authorList>
            <consortium name="DOE Joint Genome Institute"/>
            <consortium name="Mycorrhizal Genomics Consortium"/>
            <person name="Kohler A."/>
            <person name="Kuo A."/>
            <person name="Nagy L.G."/>
            <person name="Floudas D."/>
            <person name="Copeland A."/>
            <person name="Barry K.W."/>
            <person name="Cichocki N."/>
            <person name="Veneault-Fourrey C."/>
            <person name="LaButti K."/>
            <person name="Lindquist E.A."/>
            <person name="Lipzen A."/>
            <person name="Lundell T."/>
            <person name="Morin E."/>
            <person name="Murat C."/>
            <person name="Riley R."/>
            <person name="Ohm R."/>
            <person name="Sun H."/>
            <person name="Tunlid A."/>
            <person name="Henrissat B."/>
            <person name="Grigoriev I.V."/>
            <person name="Hibbett D.S."/>
            <person name="Martin F."/>
        </authorList>
    </citation>
    <scope>NUCLEOTIDE SEQUENCE [LARGE SCALE GENOMIC DNA]</scope>
    <source>
        <strain evidence="2 3">MD-312</strain>
    </source>
</reference>
<dbReference type="AlphaFoldDB" id="A0A0C9WEU6"/>
<dbReference type="SUPFAM" id="SSF51735">
    <property type="entry name" value="NAD(P)-binding Rossmann-fold domains"/>
    <property type="match status" value="1"/>
</dbReference>
<dbReference type="GO" id="GO:0016491">
    <property type="term" value="F:oxidoreductase activity"/>
    <property type="evidence" value="ECO:0007669"/>
    <property type="project" value="UniProtKB-KW"/>
</dbReference>
<dbReference type="EMBL" id="KN839847">
    <property type="protein sequence ID" value="KIJ64226.1"/>
    <property type="molecule type" value="Genomic_DNA"/>
</dbReference>
<evidence type="ECO:0000313" key="3">
    <source>
        <dbReference type="Proteomes" id="UP000053820"/>
    </source>
</evidence>
<keyword evidence="1" id="KW-0560">Oxidoreductase</keyword>
<dbReference type="PANTHER" id="PTHR43157">
    <property type="entry name" value="PHOSPHATIDYLINOSITOL-GLYCAN BIOSYNTHESIS CLASS F PROTEIN-RELATED"/>
    <property type="match status" value="1"/>
</dbReference>
<keyword evidence="3" id="KW-1185">Reference proteome</keyword>
<dbReference type="InterPro" id="IPR036291">
    <property type="entry name" value="NAD(P)-bd_dom_sf"/>
</dbReference>
<accession>A0A0C9WEU6</accession>
<dbReference type="Gene3D" id="3.40.50.720">
    <property type="entry name" value="NAD(P)-binding Rossmann-like Domain"/>
    <property type="match status" value="2"/>
</dbReference>
<dbReference type="PANTHER" id="PTHR43157:SF31">
    <property type="entry name" value="PHOSPHATIDYLINOSITOL-GLYCAN BIOSYNTHESIS CLASS F PROTEIN"/>
    <property type="match status" value="1"/>
</dbReference>
<evidence type="ECO:0000256" key="1">
    <source>
        <dbReference type="ARBA" id="ARBA00023002"/>
    </source>
</evidence>
<dbReference type="InterPro" id="IPR002347">
    <property type="entry name" value="SDR_fam"/>
</dbReference>
<dbReference type="OrthoDB" id="542013at2759"/>
<protein>
    <submittedName>
        <fullName evidence="2">Uncharacterized protein</fullName>
    </submittedName>
</protein>
<dbReference type="PRINTS" id="PR00081">
    <property type="entry name" value="GDHRDH"/>
</dbReference>
<gene>
    <name evidence="2" type="ORF">HYDPIDRAFT_28663</name>
</gene>
<sequence>MKKTALDFVYDQWTTVPPVEKVDLSGKTVMVVGGNAGIGFEATKHFASMNPHRLIIGCRNQTKGEEAVKDLKKSTGYKNCEIWIVDLANFTSVNSFADRVRKECNDLHILVMNAGILTKKYETTVDGWEPTAGTPSRLVVVASDVHYWATIESEVQDSSKPLEKLSSKEYCTPARMGQRYYDSKLLNVLFVRSLADRLQSVAPLTVESVNPGFCYSNLRGAGITTSLEAIFNFLLEKLFAWTSEQGARQLVWAAIGEQGNEEKMKGAYISKAQVVEPSDFVMSEEGRKFQEKLWQETVDILSQVSPKVKTVIGECLAK</sequence>
<dbReference type="HOGENOM" id="CLU_010194_44_4_1"/>
<proteinExistence type="predicted"/>
<name>A0A0C9WEU6_9AGAM</name>
<dbReference type="Proteomes" id="UP000053820">
    <property type="component" value="Unassembled WGS sequence"/>
</dbReference>
<dbReference type="Pfam" id="PF00106">
    <property type="entry name" value="adh_short"/>
    <property type="match status" value="1"/>
</dbReference>
<organism evidence="2 3">
    <name type="scientific">Hydnomerulius pinastri MD-312</name>
    <dbReference type="NCBI Taxonomy" id="994086"/>
    <lineage>
        <taxon>Eukaryota</taxon>
        <taxon>Fungi</taxon>
        <taxon>Dikarya</taxon>
        <taxon>Basidiomycota</taxon>
        <taxon>Agaricomycotina</taxon>
        <taxon>Agaricomycetes</taxon>
        <taxon>Agaricomycetidae</taxon>
        <taxon>Boletales</taxon>
        <taxon>Boletales incertae sedis</taxon>
        <taxon>Leucogyrophana</taxon>
    </lineage>
</organism>
<evidence type="ECO:0000313" key="2">
    <source>
        <dbReference type="EMBL" id="KIJ64226.1"/>
    </source>
</evidence>